<dbReference type="Proteomes" id="UP000199158">
    <property type="component" value="Unassembled WGS sequence"/>
</dbReference>
<dbReference type="PROSITE" id="PS50937">
    <property type="entry name" value="HTH_MERR_2"/>
    <property type="match status" value="2"/>
</dbReference>
<evidence type="ECO:0000256" key="2">
    <source>
        <dbReference type="ARBA" id="ARBA00023125"/>
    </source>
</evidence>
<evidence type="ECO:0000313" key="5">
    <source>
        <dbReference type="EMBL" id="SEM72589.1"/>
    </source>
</evidence>
<evidence type="ECO:0000256" key="1">
    <source>
        <dbReference type="ARBA" id="ARBA00023015"/>
    </source>
</evidence>
<organism evidence="5 6">
    <name type="scientific">Hydrogenoanaerobacterium saccharovorans</name>
    <dbReference type="NCBI Taxonomy" id="474960"/>
    <lineage>
        <taxon>Bacteria</taxon>
        <taxon>Bacillati</taxon>
        <taxon>Bacillota</taxon>
        <taxon>Clostridia</taxon>
        <taxon>Eubacteriales</taxon>
        <taxon>Oscillospiraceae</taxon>
        <taxon>Hydrogenoanaerobacterium</taxon>
    </lineage>
</organism>
<dbReference type="CDD" id="cd00592">
    <property type="entry name" value="HTH_MerR-like"/>
    <property type="match status" value="1"/>
</dbReference>
<dbReference type="SMART" id="SM00422">
    <property type="entry name" value="HTH_MERR"/>
    <property type="match status" value="2"/>
</dbReference>
<dbReference type="EMBL" id="FOCG01000001">
    <property type="protein sequence ID" value="SEM72589.1"/>
    <property type="molecule type" value="Genomic_DNA"/>
</dbReference>
<feature type="domain" description="HTH merR-type" evidence="4">
    <location>
        <begin position="10"/>
        <end position="67"/>
    </location>
</feature>
<dbReference type="GO" id="GO:0003677">
    <property type="term" value="F:DNA binding"/>
    <property type="evidence" value="ECO:0007669"/>
    <property type="project" value="UniProtKB-KW"/>
</dbReference>
<proteinExistence type="predicted"/>
<keyword evidence="2 5" id="KW-0238">DNA-binding</keyword>
<keyword evidence="6" id="KW-1185">Reference proteome</keyword>
<gene>
    <name evidence="5" type="ORF">SAMN05216180_1470</name>
</gene>
<feature type="domain" description="HTH merR-type" evidence="4">
    <location>
        <begin position="135"/>
        <end position="199"/>
    </location>
</feature>
<keyword evidence="1" id="KW-0805">Transcription regulation</keyword>
<dbReference type="InterPro" id="IPR047057">
    <property type="entry name" value="MerR_fam"/>
</dbReference>
<dbReference type="PANTHER" id="PTHR30204:SF94">
    <property type="entry name" value="HEAVY METAL-DEPENDENT TRANSCRIPTIONAL REGULATOR HI_0293-RELATED"/>
    <property type="match status" value="1"/>
</dbReference>
<evidence type="ECO:0000259" key="4">
    <source>
        <dbReference type="PROSITE" id="PS50937"/>
    </source>
</evidence>
<dbReference type="PROSITE" id="PS00552">
    <property type="entry name" value="HTH_MERR_1"/>
    <property type="match status" value="1"/>
</dbReference>
<accession>A0A1H8ARZ8</accession>
<evidence type="ECO:0000313" key="6">
    <source>
        <dbReference type="Proteomes" id="UP000199158"/>
    </source>
</evidence>
<dbReference type="GO" id="GO:0003700">
    <property type="term" value="F:DNA-binding transcription factor activity"/>
    <property type="evidence" value="ECO:0007669"/>
    <property type="project" value="InterPro"/>
</dbReference>
<name>A0A1H8ARZ8_9FIRM</name>
<reference evidence="5 6" key="1">
    <citation type="submission" date="2016-10" db="EMBL/GenBank/DDBJ databases">
        <authorList>
            <person name="de Groot N.N."/>
        </authorList>
    </citation>
    <scope>NUCLEOTIDE SEQUENCE [LARGE SCALE GENOMIC DNA]</scope>
    <source>
        <strain evidence="5 6">CGMCC 1.5070</strain>
    </source>
</reference>
<protein>
    <submittedName>
        <fullName evidence="5">DNA-binding transcriptional regulator, MerR family</fullName>
    </submittedName>
</protein>
<dbReference type="RefSeq" id="WP_242943094.1">
    <property type="nucleotide sequence ID" value="NZ_FOCG01000001.1"/>
</dbReference>
<dbReference type="AlphaFoldDB" id="A0A1H8ARZ8"/>
<dbReference type="Pfam" id="PF13411">
    <property type="entry name" value="MerR_1"/>
    <property type="match status" value="1"/>
</dbReference>
<dbReference type="SUPFAM" id="SSF46955">
    <property type="entry name" value="Putative DNA-binding domain"/>
    <property type="match status" value="2"/>
</dbReference>
<keyword evidence="3" id="KW-0804">Transcription</keyword>
<sequence>MKVGDTIETTYTTSQVAKKVRVHPNTVRKYEDLGFISKPIRKENGYRVFTDLHLEQFKLARIAFQIEVLQNGLRKKAVSIVKLSALCEFDKAIGLTENYIFSIETEIENANEAVKMVKELLRGGNRKNSNTLKRKEVSDMLGITMDTLRNWEMNGLFKVKRRENGYRIYTDEDIRKLKIIRSLKCANYSLSAILRMMNALDKNAGVDINNVLNNPNPNEDIISVCDRLILSLGAAKQNAVAIKSMLFKMKSKYSNPPL</sequence>
<dbReference type="Pfam" id="PF00376">
    <property type="entry name" value="MerR"/>
    <property type="match status" value="1"/>
</dbReference>
<dbReference type="PANTHER" id="PTHR30204">
    <property type="entry name" value="REDOX-CYCLING DRUG-SENSING TRANSCRIPTIONAL ACTIVATOR SOXR"/>
    <property type="match status" value="1"/>
</dbReference>
<dbReference type="Gene3D" id="1.10.1660.10">
    <property type="match status" value="2"/>
</dbReference>
<dbReference type="InterPro" id="IPR009061">
    <property type="entry name" value="DNA-bd_dom_put_sf"/>
</dbReference>
<evidence type="ECO:0000256" key="3">
    <source>
        <dbReference type="ARBA" id="ARBA00023163"/>
    </source>
</evidence>
<dbReference type="InterPro" id="IPR000551">
    <property type="entry name" value="MerR-type_HTH_dom"/>
</dbReference>
<dbReference type="STRING" id="474960.SAMN05216180_1470"/>